<dbReference type="Proteomes" id="UP001497444">
    <property type="component" value="Unassembled WGS sequence"/>
</dbReference>
<organism evidence="1 2">
    <name type="scientific">Sphagnum jensenii</name>
    <dbReference type="NCBI Taxonomy" id="128206"/>
    <lineage>
        <taxon>Eukaryota</taxon>
        <taxon>Viridiplantae</taxon>
        <taxon>Streptophyta</taxon>
        <taxon>Embryophyta</taxon>
        <taxon>Bryophyta</taxon>
        <taxon>Sphagnophytina</taxon>
        <taxon>Sphagnopsida</taxon>
        <taxon>Sphagnales</taxon>
        <taxon>Sphagnaceae</taxon>
        <taxon>Sphagnum</taxon>
    </lineage>
</organism>
<comment type="caution">
    <text evidence="1">The sequence shown here is derived from an EMBL/GenBank/DDBJ whole genome shotgun (WGS) entry which is preliminary data.</text>
</comment>
<keyword evidence="2" id="KW-1185">Reference proteome</keyword>
<protein>
    <submittedName>
        <fullName evidence="1">Uncharacterized protein</fullName>
    </submittedName>
</protein>
<reference evidence="1" key="1">
    <citation type="submission" date="2024-02" db="EMBL/GenBank/DDBJ databases">
        <authorList>
            <consortium name="ELIXIR-Norway"/>
            <consortium name="Elixir Norway"/>
        </authorList>
    </citation>
    <scope>NUCLEOTIDE SEQUENCE</scope>
</reference>
<proteinExistence type="predicted"/>
<accession>A0ABP0VFM5</accession>
<name>A0ABP0VFM5_9BRYO</name>
<sequence>MSQAETCQTGFVYFTSPPSRNTYRPGLWSTTGARETFAGTCTGIGIRGTGWVCGINEVEVREQSPSRVALPLRSANSARMSKYSPVIGGILPKQQVRRRTRRKFGE</sequence>
<evidence type="ECO:0000313" key="1">
    <source>
        <dbReference type="EMBL" id="CAK9253169.1"/>
    </source>
</evidence>
<dbReference type="EMBL" id="CAXAQS010000787">
    <property type="protein sequence ID" value="CAK9253169.1"/>
    <property type="molecule type" value="Genomic_DNA"/>
</dbReference>
<evidence type="ECO:0000313" key="2">
    <source>
        <dbReference type="Proteomes" id="UP001497444"/>
    </source>
</evidence>
<gene>
    <name evidence="1" type="ORF">CSSPJE1EN1_LOCUS28547</name>
</gene>